<keyword evidence="3 4" id="KW-0687">Ribonucleoprotein</keyword>
<sequence length="225" mass="24609">MALTASKLSGRTAFTTERRVAVRAAFQSTRVAARVAPVSRVQSVVCKASATEFKGDLLNKSYYPTSADASNVNKRWYVIDAEGQTLGRLASLAAMYIRGKHLPTYTPSMDMGAYVIVINADKVTVSGKKPAAKTYFRHVTGRPGSWTIETFNELQARLPERIIERAVKGMLPKGALGRDIKLHLKVYKGTKHDHEAQQPQDITKEISIKPRNGPGAAVLKAAKAK</sequence>
<gene>
    <name evidence="5" type="ORF">HYH02_011813</name>
</gene>
<dbReference type="GO" id="GO:0005762">
    <property type="term" value="C:mitochondrial large ribosomal subunit"/>
    <property type="evidence" value="ECO:0007669"/>
    <property type="project" value="TreeGrafter"/>
</dbReference>
<keyword evidence="2 4" id="KW-0689">Ribosomal protein</keyword>
<comment type="similarity">
    <text evidence="1 4">Belongs to the universal ribosomal protein uL13 family.</text>
</comment>
<name>A0A835SYG9_9CHLO</name>
<dbReference type="HAMAP" id="MF_01366">
    <property type="entry name" value="Ribosomal_uL13"/>
    <property type="match status" value="1"/>
</dbReference>
<dbReference type="Gene3D" id="3.90.1180.10">
    <property type="entry name" value="Ribosomal protein L13"/>
    <property type="match status" value="1"/>
</dbReference>
<dbReference type="PANTHER" id="PTHR11545">
    <property type="entry name" value="RIBOSOMAL PROTEIN L13"/>
    <property type="match status" value="1"/>
</dbReference>
<dbReference type="GO" id="GO:0006412">
    <property type="term" value="P:translation"/>
    <property type="evidence" value="ECO:0007669"/>
    <property type="project" value="InterPro"/>
</dbReference>
<evidence type="ECO:0000313" key="5">
    <source>
        <dbReference type="EMBL" id="KAG2435519.1"/>
    </source>
</evidence>
<dbReference type="InterPro" id="IPR005823">
    <property type="entry name" value="Ribosomal_uL13_bac-type"/>
</dbReference>
<proteinExistence type="inferred from homology"/>
<dbReference type="InterPro" id="IPR036899">
    <property type="entry name" value="Ribosomal_uL13_sf"/>
</dbReference>
<dbReference type="PANTHER" id="PTHR11545:SF41">
    <property type="entry name" value="50S RIBOSOMAL PROTEIN L13, CHLOROPLASTIC"/>
    <property type="match status" value="1"/>
</dbReference>
<dbReference type="GO" id="GO:0003735">
    <property type="term" value="F:structural constituent of ribosome"/>
    <property type="evidence" value="ECO:0007669"/>
    <property type="project" value="InterPro"/>
</dbReference>
<dbReference type="CDD" id="cd00392">
    <property type="entry name" value="Ribosomal_L13"/>
    <property type="match status" value="1"/>
</dbReference>
<dbReference type="Pfam" id="PF00572">
    <property type="entry name" value="Ribosomal_L13"/>
    <property type="match status" value="1"/>
</dbReference>
<protein>
    <submittedName>
        <fullName evidence="5">Uncharacterized protein</fullName>
    </submittedName>
</protein>
<dbReference type="PROSITE" id="PS00783">
    <property type="entry name" value="RIBOSOMAL_L13"/>
    <property type="match status" value="1"/>
</dbReference>
<dbReference type="GO" id="GO:0017148">
    <property type="term" value="P:negative regulation of translation"/>
    <property type="evidence" value="ECO:0007669"/>
    <property type="project" value="TreeGrafter"/>
</dbReference>
<evidence type="ECO:0000313" key="6">
    <source>
        <dbReference type="Proteomes" id="UP000613740"/>
    </source>
</evidence>
<dbReference type="Proteomes" id="UP000613740">
    <property type="component" value="Unassembled WGS sequence"/>
</dbReference>
<evidence type="ECO:0000256" key="2">
    <source>
        <dbReference type="ARBA" id="ARBA00022980"/>
    </source>
</evidence>
<dbReference type="InterPro" id="IPR023563">
    <property type="entry name" value="Ribosomal_uL13_CS"/>
</dbReference>
<reference evidence="5" key="1">
    <citation type="journal article" date="2020" name="bioRxiv">
        <title>Comparative genomics of Chlamydomonas.</title>
        <authorList>
            <person name="Craig R.J."/>
            <person name="Hasan A.R."/>
            <person name="Ness R.W."/>
            <person name="Keightley P.D."/>
        </authorList>
    </citation>
    <scope>NUCLEOTIDE SEQUENCE</scope>
    <source>
        <strain evidence="5">CCAP 11/173</strain>
    </source>
</reference>
<dbReference type="OrthoDB" id="274622at2759"/>
<evidence type="ECO:0000256" key="4">
    <source>
        <dbReference type="RuleBase" id="RU003877"/>
    </source>
</evidence>
<dbReference type="NCBIfam" id="TIGR01066">
    <property type="entry name" value="rplM_bact"/>
    <property type="match status" value="1"/>
</dbReference>
<keyword evidence="6" id="KW-1185">Reference proteome</keyword>
<dbReference type="EMBL" id="JAEHOD010000052">
    <property type="protein sequence ID" value="KAG2435519.1"/>
    <property type="molecule type" value="Genomic_DNA"/>
</dbReference>
<comment type="caution">
    <text evidence="5">The sequence shown here is derived from an EMBL/GenBank/DDBJ whole genome shotgun (WGS) entry which is preliminary data.</text>
</comment>
<organism evidence="5 6">
    <name type="scientific">Chlamydomonas schloesseri</name>
    <dbReference type="NCBI Taxonomy" id="2026947"/>
    <lineage>
        <taxon>Eukaryota</taxon>
        <taxon>Viridiplantae</taxon>
        <taxon>Chlorophyta</taxon>
        <taxon>core chlorophytes</taxon>
        <taxon>Chlorophyceae</taxon>
        <taxon>CS clade</taxon>
        <taxon>Chlamydomonadales</taxon>
        <taxon>Chlamydomonadaceae</taxon>
        <taxon>Chlamydomonas</taxon>
    </lineage>
</organism>
<dbReference type="SUPFAM" id="SSF52161">
    <property type="entry name" value="Ribosomal protein L13"/>
    <property type="match status" value="1"/>
</dbReference>
<evidence type="ECO:0000256" key="3">
    <source>
        <dbReference type="ARBA" id="ARBA00023274"/>
    </source>
</evidence>
<dbReference type="AlphaFoldDB" id="A0A835SYG9"/>
<dbReference type="InterPro" id="IPR005822">
    <property type="entry name" value="Ribosomal_uL13"/>
</dbReference>
<dbReference type="GO" id="GO:0003729">
    <property type="term" value="F:mRNA binding"/>
    <property type="evidence" value="ECO:0007669"/>
    <property type="project" value="TreeGrafter"/>
</dbReference>
<evidence type="ECO:0000256" key="1">
    <source>
        <dbReference type="ARBA" id="ARBA00006227"/>
    </source>
</evidence>
<accession>A0A835SYG9</accession>